<protein>
    <submittedName>
        <fullName evidence="7">Proton-coupled amino acid transporter 4</fullName>
    </submittedName>
</protein>
<feature type="transmembrane region" description="Helical" evidence="5">
    <location>
        <begin position="339"/>
        <end position="358"/>
    </location>
</feature>
<dbReference type="GO" id="GO:0015179">
    <property type="term" value="F:L-amino acid transmembrane transporter activity"/>
    <property type="evidence" value="ECO:0007669"/>
    <property type="project" value="TreeGrafter"/>
</dbReference>
<evidence type="ECO:0000256" key="3">
    <source>
        <dbReference type="ARBA" id="ARBA00022989"/>
    </source>
</evidence>
<feature type="transmembrane region" description="Helical" evidence="5">
    <location>
        <begin position="194"/>
        <end position="212"/>
    </location>
</feature>
<evidence type="ECO:0000256" key="4">
    <source>
        <dbReference type="ARBA" id="ARBA00023136"/>
    </source>
</evidence>
<dbReference type="EMBL" id="HBUF01137081">
    <property type="protein sequence ID" value="CAG6645471.1"/>
    <property type="molecule type" value="Transcribed_RNA"/>
</dbReference>
<feature type="transmembrane region" description="Helical" evidence="5">
    <location>
        <begin position="379"/>
        <end position="398"/>
    </location>
</feature>
<dbReference type="EMBL" id="HBUF01137080">
    <property type="protein sequence ID" value="CAG6645469.1"/>
    <property type="molecule type" value="Transcribed_RNA"/>
</dbReference>
<dbReference type="EMBL" id="HBUF01538373">
    <property type="protein sequence ID" value="CAG6754139.1"/>
    <property type="molecule type" value="Transcribed_RNA"/>
</dbReference>
<dbReference type="PANTHER" id="PTHR22950">
    <property type="entry name" value="AMINO ACID TRANSPORTER"/>
    <property type="match status" value="1"/>
</dbReference>
<organism evidence="7">
    <name type="scientific">Cacopsylla melanoneura</name>
    <dbReference type="NCBI Taxonomy" id="428564"/>
    <lineage>
        <taxon>Eukaryota</taxon>
        <taxon>Metazoa</taxon>
        <taxon>Ecdysozoa</taxon>
        <taxon>Arthropoda</taxon>
        <taxon>Hexapoda</taxon>
        <taxon>Insecta</taxon>
        <taxon>Pterygota</taxon>
        <taxon>Neoptera</taxon>
        <taxon>Paraneoptera</taxon>
        <taxon>Hemiptera</taxon>
        <taxon>Sternorrhyncha</taxon>
        <taxon>Psylloidea</taxon>
        <taxon>Psyllidae</taxon>
        <taxon>Psyllinae</taxon>
        <taxon>Cacopsylla</taxon>
    </lineage>
</organism>
<feature type="transmembrane region" description="Helical" evidence="5">
    <location>
        <begin position="158"/>
        <end position="182"/>
    </location>
</feature>
<feature type="transmembrane region" description="Helical" evidence="5">
    <location>
        <begin position="260"/>
        <end position="278"/>
    </location>
</feature>
<dbReference type="EMBL" id="HBUF01538371">
    <property type="protein sequence ID" value="CAG6754136.1"/>
    <property type="molecule type" value="Transcribed_RNA"/>
</dbReference>
<dbReference type="EMBL" id="HBUF01137078">
    <property type="protein sequence ID" value="CAG6645465.1"/>
    <property type="molecule type" value="Transcribed_RNA"/>
</dbReference>
<dbReference type="EMBL" id="HBUF01538372">
    <property type="protein sequence ID" value="CAG6754138.1"/>
    <property type="molecule type" value="Transcribed_RNA"/>
</dbReference>
<dbReference type="AlphaFoldDB" id="A0A8D8Y5U0"/>
<reference evidence="7" key="1">
    <citation type="submission" date="2021-05" db="EMBL/GenBank/DDBJ databases">
        <authorList>
            <person name="Alioto T."/>
            <person name="Alioto T."/>
            <person name="Gomez Garrido J."/>
        </authorList>
    </citation>
    <scope>NUCLEOTIDE SEQUENCE</scope>
</reference>
<feature type="domain" description="Amino acid transporter transmembrane" evidence="6">
    <location>
        <begin position="63"/>
        <end position="462"/>
    </location>
</feature>
<evidence type="ECO:0000256" key="5">
    <source>
        <dbReference type="SAM" id="Phobius"/>
    </source>
</evidence>
<proteinExistence type="predicted"/>
<feature type="transmembrane region" description="Helical" evidence="5">
    <location>
        <begin position="290"/>
        <end position="311"/>
    </location>
</feature>
<dbReference type="Pfam" id="PF01490">
    <property type="entry name" value="Aa_trans"/>
    <property type="match status" value="1"/>
</dbReference>
<feature type="transmembrane region" description="Helical" evidence="5">
    <location>
        <begin position="68"/>
        <end position="89"/>
    </location>
</feature>
<feature type="transmembrane region" description="Helical" evidence="5">
    <location>
        <begin position="404"/>
        <end position="424"/>
    </location>
</feature>
<dbReference type="EMBL" id="HBUF01196205">
    <property type="protein sequence ID" value="CAG6660161.1"/>
    <property type="molecule type" value="Transcribed_RNA"/>
</dbReference>
<dbReference type="InterPro" id="IPR013057">
    <property type="entry name" value="AA_transpt_TM"/>
</dbReference>
<keyword evidence="3 5" id="KW-1133">Transmembrane helix</keyword>
<feature type="transmembrane region" description="Helical" evidence="5">
    <location>
        <begin position="95"/>
        <end position="116"/>
    </location>
</feature>
<keyword evidence="4 5" id="KW-0472">Membrane</keyword>
<name>A0A8D8Y5U0_9HEMI</name>
<comment type="subcellular location">
    <subcellularLocation>
        <location evidence="1">Membrane</location>
        <topology evidence="1">Multi-pass membrane protein</topology>
    </subcellularLocation>
</comment>
<evidence type="ECO:0000259" key="6">
    <source>
        <dbReference type="Pfam" id="PF01490"/>
    </source>
</evidence>
<dbReference type="EMBL" id="HBUF01362705">
    <property type="protein sequence ID" value="CAG6721772.1"/>
    <property type="molecule type" value="Transcribed_RNA"/>
</dbReference>
<sequence>MVHHLDVNTALTGSTDTNLDYTTASTAKLADLNTTASKLHGLSKDPDLEGNYDPFAHRDQKKTTSDTGALLHMLKSSLGSGILAMPMAFKNSGLLLGAFGTVIVGILCTYCVHMLVRCSQVLSVRTKTPKMSFADTAGAAFAHGPAKYRNMEKFAREFVNMALFFTYYLGNTVYVVFIASSLKQLVDNHMDVDINIRVYIIVVAIPLVPLGIIRNLKNLVVFSAVATVFIMVGIAFTLYFTVTDLPDTSTRHNVAPLSQFPLFFSTVLFAMEGIGTVLPIENSMKKPRHFLGHCGVLNIAMVVVIAFYSMVGYCGYLKYGDETKGSITLNLPQDPLSELIKALVALSILFTYGLQFGVPCEIIWERIKHKVPIPRHDMGYYIMRGLMIIGTVVIGAVVPNLGPIISLVGAICFSMLGLFCPAVIEYVAYYDANKPWYRFRNIKNFAIALISIGALISGTYYSVEEIIAFYAKNPFF</sequence>
<dbReference type="GO" id="GO:0005774">
    <property type="term" value="C:vacuolar membrane"/>
    <property type="evidence" value="ECO:0007669"/>
    <property type="project" value="TreeGrafter"/>
</dbReference>
<evidence type="ECO:0000256" key="2">
    <source>
        <dbReference type="ARBA" id="ARBA00022692"/>
    </source>
</evidence>
<dbReference type="EMBL" id="HBUF01137079">
    <property type="protein sequence ID" value="CAG6645467.1"/>
    <property type="molecule type" value="Transcribed_RNA"/>
</dbReference>
<keyword evidence="2 5" id="KW-0812">Transmembrane</keyword>
<accession>A0A8D8Y5U0</accession>
<dbReference type="EMBL" id="HBUF01362704">
    <property type="protein sequence ID" value="CAG6721771.1"/>
    <property type="molecule type" value="Transcribed_RNA"/>
</dbReference>
<feature type="transmembrane region" description="Helical" evidence="5">
    <location>
        <begin position="219"/>
        <end position="240"/>
    </location>
</feature>
<evidence type="ECO:0000256" key="1">
    <source>
        <dbReference type="ARBA" id="ARBA00004141"/>
    </source>
</evidence>
<feature type="transmembrane region" description="Helical" evidence="5">
    <location>
        <begin position="445"/>
        <end position="463"/>
    </location>
</feature>
<dbReference type="EMBL" id="HBUF01196206">
    <property type="protein sequence ID" value="CAG6660162.1"/>
    <property type="molecule type" value="Transcribed_RNA"/>
</dbReference>
<dbReference type="PANTHER" id="PTHR22950:SF494">
    <property type="entry name" value="GH04538P"/>
    <property type="match status" value="1"/>
</dbReference>
<evidence type="ECO:0000313" key="7">
    <source>
        <dbReference type="EMBL" id="CAG6721772.1"/>
    </source>
</evidence>